<dbReference type="RefSeq" id="WP_143008703.1">
    <property type="nucleotide sequence ID" value="NZ_BLWA01000007.1"/>
</dbReference>
<sequence length="402" mass="44479">MASPKEMCAVLTQNLEYSFGIKSDDSCSIGILSLASSAVDAERSGTSVAMKCARRNTLPSKAALTEIAMKLLTDRDKAALKAAIPKLAPLVGADKFVGAYEAFKILVDSRKEARVKRYCLALLSELGEVDLQKVNPWDDSLDIDFGDLLQTCMDDSDSRKTEAYARLTAAITLRNLDTEYRRHFIIALKQLSSKELLLLQQGYVARHSEIVHDDGFDVLNQATVYNPKKLGVIGGLSVEVFRRLGFLNNDGITSLGEKFVESTHSKDDLTADALGWRVWQKEAIAVVVGDLRKLILFREVMKNHRVKVSELADSVLTSARNNRIAFTAVVFLGPFGGLTHSQKMKWSGYTEKHPGQCVLIDAEAGTLNGRYSKTFSVHAPLEETARSILHHYKYIVDDPIIP</sequence>
<reference evidence="1 2" key="1">
    <citation type="submission" date="2018-08" db="EMBL/GenBank/DDBJ databases">
        <title>Recombination of ecologically and evolutionarily significant loci maintains genetic cohesion in the Pseudomonas syringae species complex.</title>
        <authorList>
            <person name="Dillon M."/>
            <person name="Thakur S."/>
            <person name="Almeida R.N.D."/>
            <person name="Weir B.S."/>
            <person name="Guttman D.S."/>
        </authorList>
    </citation>
    <scope>NUCLEOTIDE SEQUENCE [LARGE SCALE GENOMIC DNA]</scope>
    <source>
        <strain evidence="1 2">ICMP 6917</strain>
    </source>
</reference>
<dbReference type="Proteomes" id="UP000278332">
    <property type="component" value="Unassembled WGS sequence"/>
</dbReference>
<accession>A0A3M4VPX1</accession>
<comment type="caution">
    <text evidence="1">The sequence shown here is derived from an EMBL/GenBank/DDBJ whole genome shotgun (WGS) entry which is preliminary data.</text>
</comment>
<protein>
    <submittedName>
        <fullName evidence="1">Uncharacterized protein</fullName>
    </submittedName>
</protein>
<dbReference type="GeneID" id="45542946"/>
<name>A0A3M4VPX1_PSECI</name>
<dbReference type="EMBL" id="RBRY01000129">
    <property type="protein sequence ID" value="RMR53804.1"/>
    <property type="molecule type" value="Genomic_DNA"/>
</dbReference>
<evidence type="ECO:0000313" key="2">
    <source>
        <dbReference type="Proteomes" id="UP000278332"/>
    </source>
</evidence>
<dbReference type="AlphaFoldDB" id="A0A3M4VPX1"/>
<proteinExistence type="predicted"/>
<gene>
    <name evidence="1" type="ORF">ALP84_05228</name>
</gene>
<dbReference type="OrthoDB" id="7024139at2"/>
<organism evidence="1 2">
    <name type="scientific">Pseudomonas cichorii</name>
    <dbReference type="NCBI Taxonomy" id="36746"/>
    <lineage>
        <taxon>Bacteria</taxon>
        <taxon>Pseudomonadati</taxon>
        <taxon>Pseudomonadota</taxon>
        <taxon>Gammaproteobacteria</taxon>
        <taxon>Pseudomonadales</taxon>
        <taxon>Pseudomonadaceae</taxon>
        <taxon>Pseudomonas</taxon>
    </lineage>
</organism>
<evidence type="ECO:0000313" key="1">
    <source>
        <dbReference type="EMBL" id="RMR53804.1"/>
    </source>
</evidence>